<name>A0A843VPA1_COLES</name>
<protein>
    <submittedName>
        <fullName evidence="1">Uncharacterized protein</fullName>
    </submittedName>
</protein>
<proteinExistence type="predicted"/>
<keyword evidence="2" id="KW-1185">Reference proteome</keyword>
<reference evidence="1" key="1">
    <citation type="submission" date="2017-07" db="EMBL/GenBank/DDBJ databases">
        <title>Taro Niue Genome Assembly and Annotation.</title>
        <authorList>
            <person name="Atibalentja N."/>
            <person name="Keating K."/>
            <person name="Fields C.J."/>
        </authorList>
    </citation>
    <scope>NUCLEOTIDE SEQUENCE</scope>
    <source>
        <strain evidence="1">Niue_2</strain>
        <tissue evidence="1">Leaf</tissue>
    </source>
</reference>
<organism evidence="1 2">
    <name type="scientific">Colocasia esculenta</name>
    <name type="common">Wild taro</name>
    <name type="synonym">Arum esculentum</name>
    <dbReference type="NCBI Taxonomy" id="4460"/>
    <lineage>
        <taxon>Eukaryota</taxon>
        <taxon>Viridiplantae</taxon>
        <taxon>Streptophyta</taxon>
        <taxon>Embryophyta</taxon>
        <taxon>Tracheophyta</taxon>
        <taxon>Spermatophyta</taxon>
        <taxon>Magnoliopsida</taxon>
        <taxon>Liliopsida</taxon>
        <taxon>Araceae</taxon>
        <taxon>Aroideae</taxon>
        <taxon>Colocasieae</taxon>
        <taxon>Colocasia</taxon>
    </lineage>
</organism>
<accession>A0A843VPA1</accession>
<dbReference type="Proteomes" id="UP000652761">
    <property type="component" value="Unassembled WGS sequence"/>
</dbReference>
<evidence type="ECO:0000313" key="2">
    <source>
        <dbReference type="Proteomes" id="UP000652761"/>
    </source>
</evidence>
<gene>
    <name evidence="1" type="ORF">Taro_031147</name>
</gene>
<evidence type="ECO:0000313" key="1">
    <source>
        <dbReference type="EMBL" id="MQL98438.1"/>
    </source>
</evidence>
<dbReference type="EMBL" id="NMUH01002188">
    <property type="protein sequence ID" value="MQL98438.1"/>
    <property type="molecule type" value="Genomic_DNA"/>
</dbReference>
<sequence>MCIASRAARFQLHGKRGPIQSTSLCSTPKLHSSHQKPFSPSSAFLTVAVRSSRGTEEIRFVISFVAAGWRLRISVSWDAAVKVSSTIVTENLVAFAEY</sequence>
<dbReference type="AlphaFoldDB" id="A0A843VPA1"/>
<comment type="caution">
    <text evidence="1">The sequence shown here is derived from an EMBL/GenBank/DDBJ whole genome shotgun (WGS) entry which is preliminary data.</text>
</comment>